<evidence type="ECO:0000313" key="2">
    <source>
        <dbReference type="EMBL" id="KFE52369.1"/>
    </source>
</evidence>
<dbReference type="Pfam" id="PF13302">
    <property type="entry name" value="Acetyltransf_3"/>
    <property type="match status" value="1"/>
</dbReference>
<dbReference type="PANTHER" id="PTHR43792:SF1">
    <property type="entry name" value="N-ACETYLTRANSFERASE DOMAIN-CONTAINING PROTEIN"/>
    <property type="match status" value="1"/>
</dbReference>
<dbReference type="Gene3D" id="3.40.630.30">
    <property type="match status" value="1"/>
</dbReference>
<name>A0A085VAA6_PSESX</name>
<gene>
    <name evidence="2" type="ORF">IV02_07950</name>
</gene>
<dbReference type="InterPro" id="IPR051531">
    <property type="entry name" value="N-acetyltransferase"/>
</dbReference>
<evidence type="ECO:0000259" key="1">
    <source>
        <dbReference type="PROSITE" id="PS51186"/>
    </source>
</evidence>
<dbReference type="GO" id="GO:0016747">
    <property type="term" value="F:acyltransferase activity, transferring groups other than amino-acyl groups"/>
    <property type="evidence" value="ECO:0007669"/>
    <property type="project" value="InterPro"/>
</dbReference>
<protein>
    <submittedName>
        <fullName evidence="2">GCN5 family acetyltransferase</fullName>
    </submittedName>
</protein>
<organism evidence="2 3">
    <name type="scientific">Pseudomonas syringae</name>
    <dbReference type="NCBI Taxonomy" id="317"/>
    <lineage>
        <taxon>Bacteria</taxon>
        <taxon>Pseudomonadati</taxon>
        <taxon>Pseudomonadota</taxon>
        <taxon>Gammaproteobacteria</taxon>
        <taxon>Pseudomonadales</taxon>
        <taxon>Pseudomonadaceae</taxon>
        <taxon>Pseudomonas</taxon>
    </lineage>
</organism>
<dbReference type="Proteomes" id="UP000028643">
    <property type="component" value="Unassembled WGS sequence"/>
</dbReference>
<keyword evidence="2" id="KW-0808">Transferase</keyword>
<evidence type="ECO:0000313" key="3">
    <source>
        <dbReference type="Proteomes" id="UP000028643"/>
    </source>
</evidence>
<dbReference type="RefSeq" id="WP_020289045.1">
    <property type="nucleotide sequence ID" value="NZ_JPQT01000097.1"/>
</dbReference>
<reference evidence="2 3" key="1">
    <citation type="submission" date="2014-07" db="EMBL/GenBank/DDBJ databases">
        <title>Draft Genome Sequences of Environmental Pseudomonas syringae strains.</title>
        <authorList>
            <person name="Baltrus D.A."/>
            <person name="Berge O."/>
            <person name="Morris C."/>
        </authorList>
    </citation>
    <scope>NUCLEOTIDE SEQUENCE [LARGE SCALE GENOMIC DNA]</scope>
    <source>
        <strain evidence="2 3">CEB003</strain>
    </source>
</reference>
<dbReference type="PROSITE" id="PS51186">
    <property type="entry name" value="GNAT"/>
    <property type="match status" value="1"/>
</dbReference>
<dbReference type="AlphaFoldDB" id="A0A085VAA6"/>
<accession>A0A085VAA6</accession>
<dbReference type="PATRIC" id="fig|317.174.peg.1620"/>
<dbReference type="InterPro" id="IPR016181">
    <property type="entry name" value="Acyl_CoA_acyltransferase"/>
</dbReference>
<dbReference type="SUPFAM" id="SSF55729">
    <property type="entry name" value="Acyl-CoA N-acyltransferases (Nat)"/>
    <property type="match status" value="1"/>
</dbReference>
<comment type="caution">
    <text evidence="2">The sequence shown here is derived from an EMBL/GenBank/DDBJ whole genome shotgun (WGS) entry which is preliminary data.</text>
</comment>
<sequence length="180" mass="20104">MSEPRVILHTERLTLRELSLADIPALAAILGDPEVMRFSVRGPLSEQATTEFIEWSMRCYVADGFGPWAVIEVSSGLLAGFCALNREEVDRADEVEIGYRLAPAFWGRGLGTEAAMATLAHGFENLRLDSIIAIVQPANVASVRVINKVGFSDFVYSQYHRLGVRIYRMTLKQWLARRSC</sequence>
<dbReference type="EMBL" id="JPQT01000097">
    <property type="protein sequence ID" value="KFE52369.1"/>
    <property type="molecule type" value="Genomic_DNA"/>
</dbReference>
<proteinExistence type="predicted"/>
<feature type="domain" description="N-acetyltransferase" evidence="1">
    <location>
        <begin position="13"/>
        <end position="172"/>
    </location>
</feature>
<dbReference type="InterPro" id="IPR000182">
    <property type="entry name" value="GNAT_dom"/>
</dbReference>
<dbReference type="PANTHER" id="PTHR43792">
    <property type="entry name" value="GNAT FAMILY, PUTATIVE (AFU_ORTHOLOGUE AFUA_3G00765)-RELATED-RELATED"/>
    <property type="match status" value="1"/>
</dbReference>